<gene>
    <name evidence="2" type="ORF">AMTR_s00014p00024900</name>
</gene>
<dbReference type="EMBL" id="KI393051">
    <property type="protein sequence ID" value="ERN09082.1"/>
    <property type="molecule type" value="Genomic_DNA"/>
</dbReference>
<dbReference type="AlphaFoldDB" id="W1PGE6"/>
<evidence type="ECO:0000256" key="1">
    <source>
        <dbReference type="SAM" id="MobiDB-lite"/>
    </source>
</evidence>
<dbReference type="HOGENOM" id="CLU_2362512_0_0_1"/>
<dbReference type="Proteomes" id="UP000017836">
    <property type="component" value="Unassembled WGS sequence"/>
</dbReference>
<evidence type="ECO:0000313" key="2">
    <source>
        <dbReference type="EMBL" id="ERN09082.1"/>
    </source>
</evidence>
<sequence>MDPSARGGWFRIEPSESYNIPNTEEGEASGPRKGTGKGKKKVQSRRRTTILEEVEDVDSEETREEGFYVEEKDDSDVLGIIVRFRWTACQTTTSCS</sequence>
<reference evidence="3" key="1">
    <citation type="journal article" date="2013" name="Science">
        <title>The Amborella genome and the evolution of flowering plants.</title>
        <authorList>
            <consortium name="Amborella Genome Project"/>
        </authorList>
    </citation>
    <scope>NUCLEOTIDE SEQUENCE [LARGE SCALE GENOMIC DNA]</scope>
</reference>
<protein>
    <submittedName>
        <fullName evidence="2">Uncharacterized protein</fullName>
    </submittedName>
</protein>
<feature type="region of interest" description="Disordered" evidence="1">
    <location>
        <begin position="1"/>
        <end position="47"/>
    </location>
</feature>
<feature type="compositionally biased region" description="Basic residues" evidence="1">
    <location>
        <begin position="34"/>
        <end position="47"/>
    </location>
</feature>
<keyword evidence="3" id="KW-1185">Reference proteome</keyword>
<proteinExistence type="predicted"/>
<dbReference type="Gramene" id="ERN09082">
    <property type="protein sequence ID" value="ERN09082"/>
    <property type="gene ID" value="AMTR_s00014p00024900"/>
</dbReference>
<name>W1PGE6_AMBTC</name>
<evidence type="ECO:0000313" key="3">
    <source>
        <dbReference type="Proteomes" id="UP000017836"/>
    </source>
</evidence>
<organism evidence="2 3">
    <name type="scientific">Amborella trichopoda</name>
    <dbReference type="NCBI Taxonomy" id="13333"/>
    <lineage>
        <taxon>Eukaryota</taxon>
        <taxon>Viridiplantae</taxon>
        <taxon>Streptophyta</taxon>
        <taxon>Embryophyta</taxon>
        <taxon>Tracheophyta</taxon>
        <taxon>Spermatophyta</taxon>
        <taxon>Magnoliopsida</taxon>
        <taxon>Amborellales</taxon>
        <taxon>Amborellaceae</taxon>
        <taxon>Amborella</taxon>
    </lineage>
</organism>
<accession>W1PGE6</accession>